<keyword evidence="9" id="KW-1185">Reference proteome</keyword>
<comment type="similarity">
    <text evidence="1 7">Belongs to the heat shock protein 70 family.</text>
</comment>
<dbReference type="Proteomes" id="UP000514713">
    <property type="component" value="Chromosome"/>
</dbReference>
<keyword evidence="2" id="KW-0597">Phosphoprotein</keyword>
<sequence length="740" mass="81306">MGKAIGIDLGTTNSVAAFKLAEVEVVTANDNTPPDRKLTRSVVACEQNKFLVGDQAYNQLRANPENVVVSIKRLIGRGFGDPAVQKQKSEFGYKIAQPSQGTDNGIAVWLGGKEYQPEDISAEILKKVVQNAQAYRQGIGKTGEVIDQAVITIPAYFNDKQRHATRTAALKAGITPLELLPEPTAAAISYGFSPTGEDFKTILVFDFGGGTFDASVIQAAGTSFIELGKAGDLWLGGDDIDSRIIKFVKQQFAQQERITDIDGLIAKMPHYQRVRFNADLKLAVERAKVELSTATVSCIAPATQLLDELGIAIPIEVEITREQFEELISDLVERSIQICRQALQDAEHHLEMVDVVLLVGGSCQIPIVQRKVREAFGADKVVVHPRPMYAVAEGAAIVAAGQTEKVTTVSRDYFIKLVDGEENKEKVLQRGDILPVTTSHTFKTVADGQRLIHFQFLTPDQVSQDLDGIYEDNSIGDIWLGLNQSYPRGTEILINLELDEKNSGLKMTATLKNAPSERVSCTFSRGGSDEKIYKELEKTIAELNNQNLTPLGVEEALKLALPVVESANKIIDPDTGDERGYLRDDASANLKKFQVSMSKESLEAESLANQCDRVVKLCGSIIPQPQQERLQKLSQELQDAIDTNNLSKMKSKSEDARRELDNLPDEVQLIQACLLAIRQAHAVAPTQANAMSDKLSRMLGAMESDDAQEANRLWSELQPDVKHWLNEDLPSNSIVTGLMR</sequence>
<dbReference type="SUPFAM" id="SSF53067">
    <property type="entry name" value="Actin-like ATPase domain"/>
    <property type="match status" value="2"/>
</dbReference>
<dbReference type="GO" id="GO:0140662">
    <property type="term" value="F:ATP-dependent protein folding chaperone"/>
    <property type="evidence" value="ECO:0007669"/>
    <property type="project" value="InterPro"/>
</dbReference>
<evidence type="ECO:0000313" key="9">
    <source>
        <dbReference type="Proteomes" id="UP000514713"/>
    </source>
</evidence>
<reference evidence="9" key="1">
    <citation type="submission" date="2020-06" db="EMBL/GenBank/DDBJ databases">
        <title>Nostoc edaphicum CCNP1411 genome.</title>
        <authorList>
            <person name="Fidor A."/>
            <person name="Grabski M."/>
            <person name="Gawor J."/>
            <person name="Gromadka R."/>
            <person name="Wegrzyn G."/>
            <person name="Mazur-Marzec H."/>
        </authorList>
    </citation>
    <scope>NUCLEOTIDE SEQUENCE [LARGE SCALE GENOMIC DNA]</scope>
    <source>
        <strain evidence="9">CCNP1411</strain>
    </source>
</reference>
<keyword evidence="6" id="KW-0143">Chaperone</keyword>
<dbReference type="InterPro" id="IPR029047">
    <property type="entry name" value="HSP70_peptide-bd_sf"/>
</dbReference>
<organism evidence="8 9">
    <name type="scientific">Nostoc edaphicum CCNP1411</name>
    <dbReference type="NCBI Taxonomy" id="1472755"/>
    <lineage>
        <taxon>Bacteria</taxon>
        <taxon>Bacillati</taxon>
        <taxon>Cyanobacteriota</taxon>
        <taxon>Cyanophyceae</taxon>
        <taxon>Nostocales</taxon>
        <taxon>Nostocaceae</taxon>
        <taxon>Nostoc</taxon>
    </lineage>
</organism>
<dbReference type="EMBL" id="CP054698">
    <property type="protein sequence ID" value="QMS89360.1"/>
    <property type="molecule type" value="Genomic_DNA"/>
</dbReference>
<dbReference type="InterPro" id="IPR043129">
    <property type="entry name" value="ATPase_NBD"/>
</dbReference>
<dbReference type="AlphaFoldDB" id="A0A7D7QND1"/>
<dbReference type="RefSeq" id="WP_181932381.1">
    <property type="nucleotide sequence ID" value="NZ_CP054698.1"/>
</dbReference>
<evidence type="ECO:0000256" key="6">
    <source>
        <dbReference type="ARBA" id="ARBA00023186"/>
    </source>
</evidence>
<evidence type="ECO:0000256" key="7">
    <source>
        <dbReference type="RuleBase" id="RU003322"/>
    </source>
</evidence>
<dbReference type="PROSITE" id="PS00297">
    <property type="entry name" value="HSP70_1"/>
    <property type="match status" value="1"/>
</dbReference>
<dbReference type="PANTHER" id="PTHR19375">
    <property type="entry name" value="HEAT SHOCK PROTEIN 70KDA"/>
    <property type="match status" value="1"/>
</dbReference>
<keyword evidence="3 7" id="KW-0547">Nucleotide-binding</keyword>
<keyword evidence="4 7" id="KW-0067">ATP-binding</keyword>
<dbReference type="CDD" id="cd24029">
    <property type="entry name" value="ASKHA_NBD_HSP70_DnaK_HscA_HscC"/>
    <property type="match status" value="1"/>
</dbReference>
<dbReference type="PROSITE" id="PS00329">
    <property type="entry name" value="HSP70_2"/>
    <property type="match status" value="1"/>
</dbReference>
<protein>
    <submittedName>
        <fullName evidence="8">Hsp70 family protein</fullName>
    </submittedName>
</protein>
<evidence type="ECO:0000256" key="3">
    <source>
        <dbReference type="ARBA" id="ARBA00022741"/>
    </source>
</evidence>
<dbReference type="KEGG" id="ned:HUN01_17885"/>
<proteinExistence type="inferred from homology"/>
<evidence type="ECO:0000256" key="5">
    <source>
        <dbReference type="ARBA" id="ARBA00023016"/>
    </source>
</evidence>
<dbReference type="InterPro" id="IPR018181">
    <property type="entry name" value="Heat_shock_70_CS"/>
</dbReference>
<evidence type="ECO:0000313" key="8">
    <source>
        <dbReference type="EMBL" id="QMS89360.1"/>
    </source>
</evidence>
<dbReference type="Gene3D" id="3.30.420.40">
    <property type="match status" value="2"/>
</dbReference>
<dbReference type="Gene3D" id="2.60.34.10">
    <property type="entry name" value="Substrate Binding Domain Of DNAk, Chain A, domain 1"/>
    <property type="match status" value="1"/>
</dbReference>
<dbReference type="SUPFAM" id="SSF100920">
    <property type="entry name" value="Heat shock protein 70kD (HSP70), peptide-binding domain"/>
    <property type="match status" value="1"/>
</dbReference>
<dbReference type="Gene3D" id="3.30.30.30">
    <property type="match status" value="1"/>
</dbReference>
<evidence type="ECO:0000256" key="4">
    <source>
        <dbReference type="ARBA" id="ARBA00022840"/>
    </source>
</evidence>
<evidence type="ECO:0000256" key="2">
    <source>
        <dbReference type="ARBA" id="ARBA00022553"/>
    </source>
</evidence>
<accession>A0A7D7QND1</accession>
<dbReference type="Pfam" id="PF00012">
    <property type="entry name" value="HSP70"/>
    <property type="match status" value="1"/>
</dbReference>
<gene>
    <name evidence="8" type="ORF">HUN01_17885</name>
</gene>
<dbReference type="Gene3D" id="3.90.640.10">
    <property type="entry name" value="Actin, Chain A, domain 4"/>
    <property type="match status" value="1"/>
</dbReference>
<dbReference type="PRINTS" id="PR00301">
    <property type="entry name" value="HEATSHOCK70"/>
</dbReference>
<keyword evidence="5" id="KW-0346">Stress response</keyword>
<name>A0A7D7QND1_9NOSO</name>
<dbReference type="FunFam" id="3.90.640.10:FF:000003">
    <property type="entry name" value="Molecular chaperone DnaK"/>
    <property type="match status" value="1"/>
</dbReference>
<evidence type="ECO:0000256" key="1">
    <source>
        <dbReference type="ARBA" id="ARBA00007381"/>
    </source>
</evidence>
<dbReference type="GO" id="GO:0005524">
    <property type="term" value="F:ATP binding"/>
    <property type="evidence" value="ECO:0007669"/>
    <property type="project" value="UniProtKB-KW"/>
</dbReference>
<dbReference type="InterPro" id="IPR013126">
    <property type="entry name" value="Hsp_70_fam"/>
</dbReference>